<dbReference type="Gene3D" id="2.40.70.10">
    <property type="entry name" value="Acid Proteases"/>
    <property type="match status" value="1"/>
</dbReference>
<dbReference type="PANTHER" id="PTHR33240:SF15">
    <property type="entry name" value="GAG-PRO-LIKE PROTEIN"/>
    <property type="match status" value="1"/>
</dbReference>
<name>A0A438FP61_VITVI</name>
<dbReference type="PANTHER" id="PTHR33240">
    <property type="entry name" value="OS08G0508500 PROTEIN"/>
    <property type="match status" value="1"/>
</dbReference>
<protein>
    <submittedName>
        <fullName evidence="2">Uncharacterized protein</fullName>
    </submittedName>
</protein>
<gene>
    <name evidence="2" type="ORF">CK203_065078</name>
</gene>
<comment type="caution">
    <text evidence="2">The sequence shown here is derived from an EMBL/GenBank/DDBJ whole genome shotgun (WGS) entry which is preliminary data.</text>
</comment>
<sequence>MGSRPNDSTSGWRTTEVALPPVTVPTPISEDPHARMDRLEQRMPKIKRYTGISCPRIHLRLYSMIMRAHGLDETQMFMFFPMSLSGVTQRWHLMRFPHTDFGYLVKALYGIEEGIDRGLWSESFPTDSKGKKPLGRQRSRDVGAISSTSQRTQRHHKPVPQLTRTHHSYPLQQYRPRAPHRSYDQAYLPPTLALPYYVAQGTMKPLVSYSGTVQPFYAAQFAAKPTTFYPRLRAQQTYASFALRTWRQFSQLESEPIVVDKIYEIGGVTLGLRMPTPFRLVPEVASIQKTTVEPLTFPYYSVQTPFLLIPNVEEVQTPYVDDVHTPDVQYVIRGGRMSTQARISIWILMAFSNTHRDALIRALSQIRVEITTTPEKLIHMVTLGKATCIIFSNDDLPPEGSDHTRSLYISVGCSCRRVLFVLLDNGSAPNVYLLAIAIALGYAPSEFGSSTHTVRAYDSTRRKVMGTLEIELLIGPTTFITLFQVLRIPTSFNLLLGRPWIHRARVIPSSLHQKVKFIHGGQVITMKFVGDMFISSEPVLQINHNDDDLFLIGFTFDEVQTLEMEDFCRDFGLCHLTSIVAQCEFMAILDHDVPFGLGFIPIEAYYRYMLRLRKERVRPRLTHTSFDYLVLSYTTSLVDYFVRASELQTYSEEIIGGLNTVQEAEL</sequence>
<organism evidence="2 3">
    <name type="scientific">Vitis vinifera</name>
    <name type="common">Grape</name>
    <dbReference type="NCBI Taxonomy" id="29760"/>
    <lineage>
        <taxon>Eukaryota</taxon>
        <taxon>Viridiplantae</taxon>
        <taxon>Streptophyta</taxon>
        <taxon>Embryophyta</taxon>
        <taxon>Tracheophyta</taxon>
        <taxon>Spermatophyta</taxon>
        <taxon>Magnoliopsida</taxon>
        <taxon>eudicotyledons</taxon>
        <taxon>Gunneridae</taxon>
        <taxon>Pentapetalae</taxon>
        <taxon>rosids</taxon>
        <taxon>Vitales</taxon>
        <taxon>Vitaceae</taxon>
        <taxon>Viteae</taxon>
        <taxon>Vitis</taxon>
    </lineage>
</organism>
<dbReference type="EMBL" id="QGNW01000810">
    <property type="protein sequence ID" value="RVW61744.1"/>
    <property type="molecule type" value="Genomic_DNA"/>
</dbReference>
<evidence type="ECO:0000256" key="1">
    <source>
        <dbReference type="SAM" id="MobiDB-lite"/>
    </source>
</evidence>
<accession>A0A438FP61</accession>
<feature type="region of interest" description="Disordered" evidence="1">
    <location>
        <begin position="125"/>
        <end position="167"/>
    </location>
</feature>
<dbReference type="InterPro" id="IPR021109">
    <property type="entry name" value="Peptidase_aspartic_dom_sf"/>
</dbReference>
<reference evidence="2 3" key="1">
    <citation type="journal article" date="2018" name="PLoS Genet.">
        <title>Population sequencing reveals clonal diversity and ancestral inbreeding in the grapevine cultivar Chardonnay.</title>
        <authorList>
            <person name="Roach M.J."/>
            <person name="Johnson D.L."/>
            <person name="Bohlmann J."/>
            <person name="van Vuuren H.J."/>
            <person name="Jones S.J."/>
            <person name="Pretorius I.S."/>
            <person name="Schmidt S.A."/>
            <person name="Borneman A.R."/>
        </authorList>
    </citation>
    <scope>NUCLEOTIDE SEQUENCE [LARGE SCALE GENOMIC DNA]</scope>
    <source>
        <strain evidence="3">cv. Chardonnay</strain>
        <tissue evidence="2">Leaf</tissue>
    </source>
</reference>
<proteinExistence type="predicted"/>
<evidence type="ECO:0000313" key="2">
    <source>
        <dbReference type="EMBL" id="RVW61744.1"/>
    </source>
</evidence>
<dbReference type="AlphaFoldDB" id="A0A438FP61"/>
<evidence type="ECO:0000313" key="3">
    <source>
        <dbReference type="Proteomes" id="UP000288805"/>
    </source>
</evidence>
<dbReference type="Proteomes" id="UP000288805">
    <property type="component" value="Unassembled WGS sequence"/>
</dbReference>